<keyword evidence="8" id="KW-1185">Reference proteome</keyword>
<dbReference type="GO" id="GO:0052873">
    <property type="term" value="F:FMN reductase (NADPH) activity"/>
    <property type="evidence" value="ECO:0007669"/>
    <property type="project" value="UniProtKB-EC"/>
</dbReference>
<evidence type="ECO:0000256" key="3">
    <source>
        <dbReference type="ARBA" id="ARBA00022643"/>
    </source>
</evidence>
<keyword evidence="3 5" id="KW-0288">FMN</keyword>
<evidence type="ECO:0000256" key="4">
    <source>
        <dbReference type="ARBA" id="ARBA00023002"/>
    </source>
</evidence>
<evidence type="ECO:0000256" key="2">
    <source>
        <dbReference type="ARBA" id="ARBA00022630"/>
    </source>
</evidence>
<feature type="domain" description="Nitroreductase" evidence="6">
    <location>
        <begin position="18"/>
        <end position="172"/>
    </location>
</feature>
<reference evidence="7 8" key="1">
    <citation type="submission" date="2021-05" db="EMBL/GenBank/DDBJ databases">
        <title>Fusibacter ferrireducens sp. nov., an anaerobic, sulfur- and Fe-reducing bacterium isolated from the mangrove sediment.</title>
        <authorList>
            <person name="Qiu D."/>
        </authorList>
    </citation>
    <scope>NUCLEOTIDE SEQUENCE [LARGE SCALE GENOMIC DNA]</scope>
    <source>
        <strain evidence="7 8">DSM 12116</strain>
    </source>
</reference>
<name>A0ABS5PRD6_9FIRM</name>
<evidence type="ECO:0000256" key="1">
    <source>
        <dbReference type="ARBA" id="ARBA00008366"/>
    </source>
</evidence>
<sequence length="253" mass="28251">MIILKGNEAMNEMITLLKNHKSIRKFKAGTITEEALKAIVESAQAASTSGFFQAYSIIRVTDPNLRAAIARASGDQQYVETASEFLVFCADLKRMYDACDRHDIPYDKGMTETFIIATVDASLAAQNAMIAAEAMGLGGVYIGGLRNNIAEVSVLLELPEDVYPVFGLCIGYPNHDPAIKERLPMHVVLKQNHYTEDDAKAIEAYDQRIKAYYIERTKGRKTDTWTANVADKFASEPRSHMRDFLENQGFKLK</sequence>
<keyword evidence="4 5" id="KW-0560">Oxidoreductase</keyword>
<protein>
    <submittedName>
        <fullName evidence="7">Oxygen-insensitive NADPH nitroreductase</fullName>
        <ecNumber evidence="7">1.5.1.38</ecNumber>
    </submittedName>
</protein>
<dbReference type="Proteomes" id="UP000746471">
    <property type="component" value="Unassembled WGS sequence"/>
</dbReference>
<proteinExistence type="inferred from homology"/>
<comment type="similarity">
    <text evidence="1 5">Belongs to the flavin oxidoreductase frp family.</text>
</comment>
<comment type="caution">
    <text evidence="7">The sequence shown here is derived from an EMBL/GenBank/DDBJ whole genome shotgun (WGS) entry which is preliminary data.</text>
</comment>
<evidence type="ECO:0000313" key="8">
    <source>
        <dbReference type="Proteomes" id="UP000746471"/>
    </source>
</evidence>
<dbReference type="InterPro" id="IPR000415">
    <property type="entry name" value="Nitroreductase-like"/>
</dbReference>
<evidence type="ECO:0000259" key="6">
    <source>
        <dbReference type="Pfam" id="PF00881"/>
    </source>
</evidence>
<organism evidence="7 8">
    <name type="scientific">Fusibacter paucivorans</name>
    <dbReference type="NCBI Taxonomy" id="76009"/>
    <lineage>
        <taxon>Bacteria</taxon>
        <taxon>Bacillati</taxon>
        <taxon>Bacillota</taxon>
        <taxon>Clostridia</taxon>
        <taxon>Eubacteriales</taxon>
        <taxon>Eubacteriales Family XII. Incertae Sedis</taxon>
        <taxon>Fusibacter</taxon>
    </lineage>
</organism>
<evidence type="ECO:0000313" key="7">
    <source>
        <dbReference type="EMBL" id="MBS7527457.1"/>
    </source>
</evidence>
<dbReference type="PANTHER" id="PTHR43425:SF2">
    <property type="entry name" value="OXYGEN-INSENSITIVE NADPH NITROREDUCTASE"/>
    <property type="match status" value="1"/>
</dbReference>
<accession>A0ABS5PRD6</accession>
<dbReference type="InterPro" id="IPR016446">
    <property type="entry name" value="Flavin_OxRdtase_Frp"/>
</dbReference>
<dbReference type="Gene3D" id="3.40.109.10">
    <property type="entry name" value="NADH Oxidase"/>
    <property type="match status" value="1"/>
</dbReference>
<dbReference type="EMBL" id="JAHBCL010000020">
    <property type="protein sequence ID" value="MBS7527457.1"/>
    <property type="molecule type" value="Genomic_DNA"/>
</dbReference>
<gene>
    <name evidence="7" type="primary">nfsA</name>
    <name evidence="7" type="ORF">KHM83_12300</name>
</gene>
<dbReference type="NCBIfam" id="NF008033">
    <property type="entry name" value="PRK10765.1"/>
    <property type="match status" value="1"/>
</dbReference>
<dbReference type="Pfam" id="PF00881">
    <property type="entry name" value="Nitroreductase"/>
    <property type="match status" value="1"/>
</dbReference>
<keyword evidence="5" id="KW-0521">NADP</keyword>
<keyword evidence="2 5" id="KW-0285">Flavoprotein</keyword>
<dbReference type="SUPFAM" id="SSF55469">
    <property type="entry name" value="FMN-dependent nitroreductase-like"/>
    <property type="match status" value="1"/>
</dbReference>
<dbReference type="EC" id="1.5.1.38" evidence="7"/>
<dbReference type="PIRSF" id="PIRSF005426">
    <property type="entry name" value="Frp"/>
    <property type="match status" value="1"/>
</dbReference>
<dbReference type="PANTHER" id="PTHR43425">
    <property type="entry name" value="OXYGEN-INSENSITIVE NADPH NITROREDUCTASE"/>
    <property type="match status" value="1"/>
</dbReference>
<dbReference type="RefSeq" id="WP_213237317.1">
    <property type="nucleotide sequence ID" value="NZ_JAHBCL010000020.1"/>
</dbReference>
<dbReference type="CDD" id="cd02146">
    <property type="entry name" value="NfsA-like"/>
    <property type="match status" value="1"/>
</dbReference>
<dbReference type="InterPro" id="IPR029479">
    <property type="entry name" value="Nitroreductase"/>
</dbReference>
<evidence type="ECO:0000256" key="5">
    <source>
        <dbReference type="PIRNR" id="PIRNR005426"/>
    </source>
</evidence>